<dbReference type="Proteomes" id="UP000626109">
    <property type="component" value="Unassembled WGS sequence"/>
</dbReference>
<feature type="coiled-coil region" evidence="1">
    <location>
        <begin position="173"/>
        <end position="282"/>
    </location>
</feature>
<comment type="caution">
    <text evidence="3">The sequence shown here is derived from an EMBL/GenBank/DDBJ whole genome shotgun (WGS) entry which is preliminary data.</text>
</comment>
<feature type="coiled-coil region" evidence="1">
    <location>
        <begin position="392"/>
        <end position="452"/>
    </location>
</feature>
<feature type="region of interest" description="Disordered" evidence="2">
    <location>
        <begin position="719"/>
        <end position="808"/>
    </location>
</feature>
<name>A0A813LQT3_POLGL</name>
<evidence type="ECO:0000313" key="4">
    <source>
        <dbReference type="Proteomes" id="UP000626109"/>
    </source>
</evidence>
<sequence length="999" mass="111100">MRGAVTSSSASKLPTDALLLDAREAALLFQKLKSAEAALDDERSLSGKEREVITERLRFAEAQEEASRERLARCWSSLRTHAGRGAEEAAAIQSAQEADVNRLREESRELQASHVSSEQLAQRAVEDARQAELHTQEAREERDRVAALLETSQRSALEASDAARQQSDKNAELASLISDRERLVLEIHRLRQEAQARQREASSLEAAFDAERRSLSAEHRDLELRTERELRRLREELGERVSEWQARAELEGREKERLADALDATRRERSEQEHRLVRLSDELMAVRGAEASAVLSLQDEDRRRCSNEVSSQKELEDLRGQLQRRFHEELQTEVRSVEATASRRARASEDAERRRQGELRDELREELQWKAAALHQEAGAELFGAGEAQLALKGMEVRQQQLLEELQEARASCQDLETAAIDWRAAALQHESAEKQAVLENERHRHQHLEEEGWDRLRVELRGELRDEMRGWLKDAAPMPSLREPGRHRPQESFAVSQRPEALELSGMEALDSSSAFIPPQSRSRGFQDIHSHAFQEPVEPCVRSSSSSNLLQLKLVDAEERERKQADLSNELATRCCELESQLQAATADAAASRQRALQLELQLEREIGEYRSRLLASTTKERAGHGIASNDLQLLELERKAVALAAEASSATAEALAAKSAEELAMAALAQSEHRRREGLRCMDAMLADTQELKHSMSKHQHLAQGLSDMFKRHEQTVHRHNVSPADSQGDTPVTEPSSLPTSASSKARGDSLKGIGWSPANASTRWPSSSCAQPMLPLPPPPVEEPSTCDRPPVATGSSRIHVSDDRWRSLTHPSQGAGLALQPPVLAQPSSTHNAARSGISDLQRQLGTICQASVAPNGKYFVRARLYVYEDMEEMHVNVEVSVKIKNTSEGEELTAKWPVTNLPCASPVKRAPVKFPRDLIFEARRVRRGACYATISGAGRQSGHTGCCMPISLASASRLLGDFQIQQSHRPCRGGGSAWLHCAKAASRGPSGL</sequence>
<gene>
    <name evidence="3" type="ORF">PGLA2088_LOCUS47962</name>
</gene>
<accession>A0A813LQT3</accession>
<protein>
    <submittedName>
        <fullName evidence="3">Uncharacterized protein</fullName>
    </submittedName>
</protein>
<feature type="compositionally biased region" description="Low complexity" evidence="2">
    <location>
        <begin position="88"/>
        <end position="98"/>
    </location>
</feature>
<dbReference type="EMBL" id="CAJNNW010036576">
    <property type="protein sequence ID" value="CAE8735686.1"/>
    <property type="molecule type" value="Genomic_DNA"/>
</dbReference>
<evidence type="ECO:0000313" key="3">
    <source>
        <dbReference type="EMBL" id="CAE8735686.1"/>
    </source>
</evidence>
<feature type="compositionally biased region" description="Polar residues" evidence="2">
    <location>
        <begin position="763"/>
        <end position="775"/>
    </location>
</feature>
<feature type="region of interest" description="Disordered" evidence="2">
    <location>
        <begin position="477"/>
        <end position="501"/>
    </location>
</feature>
<reference evidence="3" key="1">
    <citation type="submission" date="2021-02" db="EMBL/GenBank/DDBJ databases">
        <authorList>
            <person name="Dougan E. K."/>
            <person name="Rhodes N."/>
            <person name="Thang M."/>
            <person name="Chan C."/>
        </authorList>
    </citation>
    <scope>NUCLEOTIDE SEQUENCE</scope>
</reference>
<keyword evidence="1" id="KW-0175">Coiled coil</keyword>
<feature type="compositionally biased region" description="Basic and acidic residues" evidence="2">
    <location>
        <begin position="346"/>
        <end position="359"/>
    </location>
</feature>
<organism evidence="3 4">
    <name type="scientific">Polarella glacialis</name>
    <name type="common">Dinoflagellate</name>
    <dbReference type="NCBI Taxonomy" id="89957"/>
    <lineage>
        <taxon>Eukaryota</taxon>
        <taxon>Sar</taxon>
        <taxon>Alveolata</taxon>
        <taxon>Dinophyceae</taxon>
        <taxon>Suessiales</taxon>
        <taxon>Suessiaceae</taxon>
        <taxon>Polarella</taxon>
    </lineage>
</organism>
<evidence type="ECO:0000256" key="1">
    <source>
        <dbReference type="SAM" id="Coils"/>
    </source>
</evidence>
<feature type="region of interest" description="Disordered" evidence="2">
    <location>
        <begin position="86"/>
        <end position="121"/>
    </location>
</feature>
<dbReference type="AlphaFoldDB" id="A0A813LQT3"/>
<evidence type="ECO:0000256" key="2">
    <source>
        <dbReference type="SAM" id="MobiDB-lite"/>
    </source>
</evidence>
<feature type="region of interest" description="Disordered" evidence="2">
    <location>
        <begin position="336"/>
        <end position="359"/>
    </location>
</feature>
<proteinExistence type="predicted"/>
<feature type="compositionally biased region" description="Basic and acidic residues" evidence="2">
    <location>
        <begin position="99"/>
        <end position="111"/>
    </location>
</feature>
<feature type="compositionally biased region" description="Polar residues" evidence="2">
    <location>
        <begin position="727"/>
        <end position="748"/>
    </location>
</feature>